<feature type="domain" description="Peptide methionine sulphoxide reductase MsrA" evidence="6">
    <location>
        <begin position="49"/>
        <end position="201"/>
    </location>
</feature>
<dbReference type="OrthoDB" id="4174719at2"/>
<comment type="similarity">
    <text evidence="4">Belongs to the MsrA Met sulfoxide reductase family.</text>
</comment>
<accession>A0A5C4XAJ2</accession>
<keyword evidence="8" id="KW-1185">Reference proteome</keyword>
<comment type="catalytic activity">
    <reaction evidence="3 4">
        <text>[thioredoxin]-disulfide + L-methionine + H2O = L-methionine (S)-S-oxide + [thioredoxin]-dithiol</text>
        <dbReference type="Rhea" id="RHEA:19993"/>
        <dbReference type="Rhea" id="RHEA-COMP:10698"/>
        <dbReference type="Rhea" id="RHEA-COMP:10700"/>
        <dbReference type="ChEBI" id="CHEBI:15377"/>
        <dbReference type="ChEBI" id="CHEBI:29950"/>
        <dbReference type="ChEBI" id="CHEBI:50058"/>
        <dbReference type="ChEBI" id="CHEBI:57844"/>
        <dbReference type="ChEBI" id="CHEBI:58772"/>
        <dbReference type="EC" id="1.8.4.11"/>
    </reaction>
</comment>
<organism evidence="7 8">
    <name type="scientific">Aliirhizobium smilacinae</name>
    <dbReference type="NCBI Taxonomy" id="1395944"/>
    <lineage>
        <taxon>Bacteria</taxon>
        <taxon>Pseudomonadati</taxon>
        <taxon>Pseudomonadota</taxon>
        <taxon>Alphaproteobacteria</taxon>
        <taxon>Hyphomicrobiales</taxon>
        <taxon>Rhizobiaceae</taxon>
        <taxon>Aliirhizobium</taxon>
    </lineage>
</organism>
<dbReference type="PANTHER" id="PTHR43774">
    <property type="entry name" value="PEPTIDE METHIONINE SULFOXIDE REDUCTASE"/>
    <property type="match status" value="1"/>
</dbReference>
<gene>
    <name evidence="4 7" type="primary">msrA</name>
    <name evidence="7" type="ORF">FHP24_25045</name>
</gene>
<feature type="signal peptide" evidence="5">
    <location>
        <begin position="1"/>
        <end position="24"/>
    </location>
</feature>
<dbReference type="SUPFAM" id="SSF55068">
    <property type="entry name" value="Peptide methionine sulfoxide reductase"/>
    <property type="match status" value="1"/>
</dbReference>
<dbReference type="RefSeq" id="WP_139678978.1">
    <property type="nucleotide sequence ID" value="NZ_VDMN01000008.1"/>
</dbReference>
<protein>
    <recommendedName>
        <fullName evidence="4">Peptide methionine sulfoxide reductase MsrA</fullName>
        <shortName evidence="4">Protein-methionine-S-oxide reductase</shortName>
        <ecNumber evidence="4">1.8.4.11</ecNumber>
    </recommendedName>
    <alternativeName>
        <fullName evidence="4">Peptide-methionine (S)-S-oxide reductase</fullName>
        <shortName evidence="4">Peptide Met(O) reductase</shortName>
    </alternativeName>
</protein>
<feature type="active site" evidence="4">
    <location>
        <position position="56"/>
    </location>
</feature>
<dbReference type="InterPro" id="IPR002569">
    <property type="entry name" value="Met_Sox_Rdtase_MsrA_dom"/>
</dbReference>
<dbReference type="HAMAP" id="MF_01401">
    <property type="entry name" value="MsrA"/>
    <property type="match status" value="1"/>
</dbReference>
<sequence>MTTFTSRSLGAMLALLLFAVPATASLAAEAAVVIPAPSVDEAAKGNSETAVFAGGCFWGIQAVFQHVKGVKNAVSGYSGGAKETASYETVSLGQTGHAEAVEVTFDPNEVSYGTLLQIFFSVAHNPTQLDYQGPDQGTQYRSAIFAGSDDQRKVAAAYIAQLDKAGLFHAPIVTKLSKLDSFYPAEKYHQDFLTLNPDHPYIVYNDMPKIDNLKAIFPATFRANPVLVSKAKT</sequence>
<evidence type="ECO:0000256" key="5">
    <source>
        <dbReference type="SAM" id="SignalP"/>
    </source>
</evidence>
<reference evidence="7 8" key="1">
    <citation type="submission" date="2019-06" db="EMBL/GenBank/DDBJ databases">
        <title>The draft genome of Rhizobium smilacinae PTYR-5.</title>
        <authorList>
            <person name="Liu L."/>
            <person name="Li L."/>
            <person name="Zhang X."/>
        </authorList>
    </citation>
    <scope>NUCLEOTIDE SEQUENCE [LARGE SCALE GENOMIC DNA]</scope>
    <source>
        <strain evidence="7 8">PTYR-5</strain>
    </source>
</reference>
<evidence type="ECO:0000256" key="1">
    <source>
        <dbReference type="ARBA" id="ARBA00023002"/>
    </source>
</evidence>
<dbReference type="NCBIfam" id="TIGR00401">
    <property type="entry name" value="msrA"/>
    <property type="match status" value="1"/>
</dbReference>
<comment type="catalytic activity">
    <reaction evidence="2 4">
        <text>L-methionyl-[protein] + [thioredoxin]-disulfide + H2O = L-methionyl-(S)-S-oxide-[protein] + [thioredoxin]-dithiol</text>
        <dbReference type="Rhea" id="RHEA:14217"/>
        <dbReference type="Rhea" id="RHEA-COMP:10698"/>
        <dbReference type="Rhea" id="RHEA-COMP:10700"/>
        <dbReference type="Rhea" id="RHEA-COMP:12313"/>
        <dbReference type="Rhea" id="RHEA-COMP:12315"/>
        <dbReference type="ChEBI" id="CHEBI:15377"/>
        <dbReference type="ChEBI" id="CHEBI:16044"/>
        <dbReference type="ChEBI" id="CHEBI:29950"/>
        <dbReference type="ChEBI" id="CHEBI:44120"/>
        <dbReference type="ChEBI" id="CHEBI:50058"/>
        <dbReference type="EC" id="1.8.4.11"/>
    </reaction>
</comment>
<proteinExistence type="inferred from homology"/>
<dbReference type="EC" id="1.8.4.11" evidence="4"/>
<dbReference type="Gene3D" id="3.30.1060.10">
    <property type="entry name" value="Peptide methionine sulphoxide reductase MsrA"/>
    <property type="match status" value="1"/>
</dbReference>
<dbReference type="Pfam" id="PF01625">
    <property type="entry name" value="PMSR"/>
    <property type="match status" value="1"/>
</dbReference>
<dbReference type="PANTHER" id="PTHR43774:SF1">
    <property type="entry name" value="PEPTIDE METHIONINE SULFOXIDE REDUCTASE MSRA 2"/>
    <property type="match status" value="1"/>
</dbReference>
<dbReference type="GO" id="GO:0033744">
    <property type="term" value="F:L-methionine:thioredoxin-disulfide S-oxidoreductase activity"/>
    <property type="evidence" value="ECO:0007669"/>
    <property type="project" value="RHEA"/>
</dbReference>
<dbReference type="GO" id="GO:0008113">
    <property type="term" value="F:peptide-methionine (S)-S-oxide reductase activity"/>
    <property type="evidence" value="ECO:0007669"/>
    <property type="project" value="UniProtKB-UniRule"/>
</dbReference>
<comment type="function">
    <text evidence="4">Has an important function as a repair enzyme for proteins that have been inactivated by oxidation. Catalyzes the reversible oxidation-reduction of methionine sulfoxide in proteins to methionine.</text>
</comment>
<evidence type="ECO:0000313" key="7">
    <source>
        <dbReference type="EMBL" id="TNM60515.1"/>
    </source>
</evidence>
<feature type="chain" id="PRO_5022808708" description="Peptide methionine sulfoxide reductase MsrA" evidence="5">
    <location>
        <begin position="25"/>
        <end position="233"/>
    </location>
</feature>
<comment type="caution">
    <text evidence="7">The sequence shown here is derived from an EMBL/GenBank/DDBJ whole genome shotgun (WGS) entry which is preliminary data.</text>
</comment>
<evidence type="ECO:0000259" key="6">
    <source>
        <dbReference type="Pfam" id="PF01625"/>
    </source>
</evidence>
<evidence type="ECO:0000256" key="2">
    <source>
        <dbReference type="ARBA" id="ARBA00047806"/>
    </source>
</evidence>
<keyword evidence="5" id="KW-0732">Signal</keyword>
<name>A0A5C4XAJ2_9HYPH</name>
<dbReference type="AlphaFoldDB" id="A0A5C4XAJ2"/>
<dbReference type="InterPro" id="IPR036509">
    <property type="entry name" value="Met_Sox_Rdtase_MsrA_sf"/>
</dbReference>
<evidence type="ECO:0000313" key="8">
    <source>
        <dbReference type="Proteomes" id="UP000311605"/>
    </source>
</evidence>
<dbReference type="EMBL" id="VDMN01000008">
    <property type="protein sequence ID" value="TNM60515.1"/>
    <property type="molecule type" value="Genomic_DNA"/>
</dbReference>
<evidence type="ECO:0000256" key="3">
    <source>
        <dbReference type="ARBA" id="ARBA00048782"/>
    </source>
</evidence>
<dbReference type="Proteomes" id="UP000311605">
    <property type="component" value="Unassembled WGS sequence"/>
</dbReference>
<keyword evidence="1 4" id="KW-0560">Oxidoreductase</keyword>
<evidence type="ECO:0000256" key="4">
    <source>
        <dbReference type="HAMAP-Rule" id="MF_01401"/>
    </source>
</evidence>